<name>A0A392SFK6_9FABA</name>
<dbReference type="AlphaFoldDB" id="A0A392SFK6"/>
<organism evidence="1 2">
    <name type="scientific">Trifolium medium</name>
    <dbReference type="NCBI Taxonomy" id="97028"/>
    <lineage>
        <taxon>Eukaryota</taxon>
        <taxon>Viridiplantae</taxon>
        <taxon>Streptophyta</taxon>
        <taxon>Embryophyta</taxon>
        <taxon>Tracheophyta</taxon>
        <taxon>Spermatophyta</taxon>
        <taxon>Magnoliopsida</taxon>
        <taxon>eudicotyledons</taxon>
        <taxon>Gunneridae</taxon>
        <taxon>Pentapetalae</taxon>
        <taxon>rosids</taxon>
        <taxon>fabids</taxon>
        <taxon>Fabales</taxon>
        <taxon>Fabaceae</taxon>
        <taxon>Papilionoideae</taxon>
        <taxon>50 kb inversion clade</taxon>
        <taxon>NPAAA clade</taxon>
        <taxon>Hologalegina</taxon>
        <taxon>IRL clade</taxon>
        <taxon>Trifolieae</taxon>
        <taxon>Trifolium</taxon>
    </lineage>
</organism>
<protein>
    <submittedName>
        <fullName evidence="1">Uncharacterized protein</fullName>
    </submittedName>
</protein>
<proteinExistence type="predicted"/>
<feature type="non-terminal residue" evidence="1">
    <location>
        <position position="22"/>
    </location>
</feature>
<reference evidence="1 2" key="1">
    <citation type="journal article" date="2018" name="Front. Plant Sci.">
        <title>Red Clover (Trifolium pratense) and Zigzag Clover (T. medium) - A Picture of Genomic Similarities and Differences.</title>
        <authorList>
            <person name="Dluhosova J."/>
            <person name="Istvanek J."/>
            <person name="Nedelnik J."/>
            <person name="Repkova J."/>
        </authorList>
    </citation>
    <scope>NUCLEOTIDE SEQUENCE [LARGE SCALE GENOMIC DNA]</scope>
    <source>
        <strain evidence="2">cv. 10/8</strain>
        <tissue evidence="1">Leaf</tissue>
    </source>
</reference>
<evidence type="ECO:0000313" key="1">
    <source>
        <dbReference type="EMBL" id="MCI47187.1"/>
    </source>
</evidence>
<sequence length="22" mass="2448">MDDDWGESFSTINANLLTCTIT</sequence>
<accession>A0A392SFK6</accession>
<keyword evidence="2" id="KW-1185">Reference proteome</keyword>
<dbReference type="EMBL" id="LXQA010368598">
    <property type="protein sequence ID" value="MCI47187.1"/>
    <property type="molecule type" value="Genomic_DNA"/>
</dbReference>
<evidence type="ECO:0000313" key="2">
    <source>
        <dbReference type="Proteomes" id="UP000265520"/>
    </source>
</evidence>
<dbReference type="Proteomes" id="UP000265520">
    <property type="component" value="Unassembled WGS sequence"/>
</dbReference>
<comment type="caution">
    <text evidence="1">The sequence shown here is derived from an EMBL/GenBank/DDBJ whole genome shotgun (WGS) entry which is preliminary data.</text>
</comment>